<organism evidence="4 5">
    <name type="scientific">Fundulus heteroclitus</name>
    <name type="common">Killifish</name>
    <name type="synonym">Mummichog</name>
    <dbReference type="NCBI Taxonomy" id="8078"/>
    <lineage>
        <taxon>Eukaryota</taxon>
        <taxon>Metazoa</taxon>
        <taxon>Chordata</taxon>
        <taxon>Craniata</taxon>
        <taxon>Vertebrata</taxon>
        <taxon>Euteleostomi</taxon>
        <taxon>Actinopterygii</taxon>
        <taxon>Neopterygii</taxon>
        <taxon>Teleostei</taxon>
        <taxon>Neoteleostei</taxon>
        <taxon>Acanthomorphata</taxon>
        <taxon>Ovalentaria</taxon>
        <taxon>Atherinomorphae</taxon>
        <taxon>Cyprinodontiformes</taxon>
        <taxon>Fundulidae</taxon>
        <taxon>Fundulus</taxon>
    </lineage>
</organism>
<dbReference type="InterPro" id="IPR019539">
    <property type="entry name" value="GalKase_N"/>
</dbReference>
<evidence type="ECO:0000259" key="3">
    <source>
        <dbReference type="Pfam" id="PF10509"/>
    </source>
</evidence>
<dbReference type="Ensembl" id="ENSFHET00000001772.1">
    <property type="protein sequence ID" value="ENSFHEP00000026813.1"/>
    <property type="gene ID" value="ENSFHEG00000009861.1"/>
</dbReference>
<keyword evidence="1" id="KW-0547">Nucleotide-binding</keyword>
<dbReference type="Pfam" id="PF10509">
    <property type="entry name" value="GalKase_gal_bdg"/>
    <property type="match status" value="1"/>
</dbReference>
<reference evidence="4" key="1">
    <citation type="submission" date="2025-08" db="UniProtKB">
        <authorList>
            <consortium name="Ensembl"/>
        </authorList>
    </citation>
    <scope>IDENTIFICATION</scope>
</reference>
<dbReference type="AlphaFoldDB" id="A0A3Q2QHB9"/>
<dbReference type="STRING" id="8078.ENSFHEP00000026813"/>
<dbReference type="InterPro" id="IPR014721">
    <property type="entry name" value="Ribsml_uS5_D2-typ_fold_subgr"/>
</dbReference>
<dbReference type="InterPro" id="IPR020568">
    <property type="entry name" value="Ribosomal_Su5_D2-typ_SF"/>
</dbReference>
<reference evidence="4" key="2">
    <citation type="submission" date="2025-09" db="UniProtKB">
        <authorList>
            <consortium name="Ensembl"/>
        </authorList>
    </citation>
    <scope>IDENTIFICATION</scope>
</reference>
<keyword evidence="2" id="KW-0067">ATP-binding</keyword>
<keyword evidence="5" id="KW-1185">Reference proteome</keyword>
<accession>A0A3Q2QHB9</accession>
<dbReference type="SUPFAM" id="SSF54211">
    <property type="entry name" value="Ribosomal protein S5 domain 2-like"/>
    <property type="match status" value="1"/>
</dbReference>
<dbReference type="GeneTree" id="ENSGT00940000175785"/>
<protein>
    <recommendedName>
        <fullName evidence="3">Galactokinase N-terminal domain-containing protein</fullName>
    </recommendedName>
</protein>
<dbReference type="GO" id="GO:0005524">
    <property type="term" value="F:ATP binding"/>
    <property type="evidence" value="ECO:0007669"/>
    <property type="project" value="UniProtKB-KW"/>
</dbReference>
<feature type="domain" description="Galactokinase N-terminal" evidence="3">
    <location>
        <begin position="15"/>
        <end position="37"/>
    </location>
</feature>
<dbReference type="Gene3D" id="3.30.230.10">
    <property type="match status" value="1"/>
</dbReference>
<sequence length="54" mass="6233">FFYHRFASIDRLYIHIDYCGYSVLPMAIEQSILTAVSVNNSGMIQMANTNPQYQ</sequence>
<dbReference type="Proteomes" id="UP000265000">
    <property type="component" value="Unplaced"/>
</dbReference>
<proteinExistence type="predicted"/>
<evidence type="ECO:0000313" key="5">
    <source>
        <dbReference type="Proteomes" id="UP000265000"/>
    </source>
</evidence>
<dbReference type="GO" id="GO:0005975">
    <property type="term" value="P:carbohydrate metabolic process"/>
    <property type="evidence" value="ECO:0007669"/>
    <property type="project" value="UniProtKB-ARBA"/>
</dbReference>
<name>A0A3Q2QHB9_FUNHE</name>
<evidence type="ECO:0000256" key="1">
    <source>
        <dbReference type="ARBA" id="ARBA00022741"/>
    </source>
</evidence>
<evidence type="ECO:0000313" key="4">
    <source>
        <dbReference type="Ensembl" id="ENSFHEP00000026813.1"/>
    </source>
</evidence>
<evidence type="ECO:0000256" key="2">
    <source>
        <dbReference type="ARBA" id="ARBA00022840"/>
    </source>
</evidence>